<name>A0A383B396_9ZZZZ</name>
<protein>
    <submittedName>
        <fullName evidence="2">Uncharacterized protein</fullName>
    </submittedName>
</protein>
<evidence type="ECO:0000256" key="1">
    <source>
        <dbReference type="SAM" id="MobiDB-lite"/>
    </source>
</evidence>
<feature type="region of interest" description="Disordered" evidence="1">
    <location>
        <begin position="56"/>
        <end position="81"/>
    </location>
</feature>
<accession>A0A383B396</accession>
<dbReference type="EMBL" id="UINC01197062">
    <property type="protein sequence ID" value="SVE14351.1"/>
    <property type="molecule type" value="Genomic_DNA"/>
</dbReference>
<organism evidence="2">
    <name type="scientific">marine metagenome</name>
    <dbReference type="NCBI Taxonomy" id="408172"/>
    <lineage>
        <taxon>unclassified sequences</taxon>
        <taxon>metagenomes</taxon>
        <taxon>ecological metagenomes</taxon>
    </lineage>
</organism>
<dbReference type="AlphaFoldDB" id="A0A383B396"/>
<feature type="non-terminal residue" evidence="2">
    <location>
        <position position="81"/>
    </location>
</feature>
<sequence length="81" mass="9151">MKLVLFGDDYKLGVLQGENVIDVSQITQDIRYFSPQEMMNIIIGNFDKYRSQIEAITSNGGGTPRSQLRLRAPLPEPPRLV</sequence>
<proteinExistence type="predicted"/>
<reference evidence="2" key="1">
    <citation type="submission" date="2018-05" db="EMBL/GenBank/DDBJ databases">
        <authorList>
            <person name="Lanie J.A."/>
            <person name="Ng W.-L."/>
            <person name="Kazmierczak K.M."/>
            <person name="Andrzejewski T.M."/>
            <person name="Davidsen T.M."/>
            <person name="Wayne K.J."/>
            <person name="Tettelin H."/>
            <person name="Glass J.I."/>
            <person name="Rusch D."/>
            <person name="Podicherti R."/>
            <person name="Tsui H.-C.T."/>
            <person name="Winkler M.E."/>
        </authorList>
    </citation>
    <scope>NUCLEOTIDE SEQUENCE</scope>
</reference>
<evidence type="ECO:0000313" key="2">
    <source>
        <dbReference type="EMBL" id="SVE14351.1"/>
    </source>
</evidence>
<gene>
    <name evidence="2" type="ORF">METZ01_LOCUS467205</name>
</gene>